<dbReference type="InterPro" id="IPR016161">
    <property type="entry name" value="Ald_DH/histidinol_DH"/>
</dbReference>
<dbReference type="Proteomes" id="UP000054564">
    <property type="component" value="Unassembled WGS sequence"/>
</dbReference>
<dbReference type="InterPro" id="IPR015590">
    <property type="entry name" value="Aldehyde_DH_dom"/>
</dbReference>
<keyword evidence="3" id="KW-0520">NAD</keyword>
<dbReference type="Gene3D" id="3.40.309.10">
    <property type="entry name" value="Aldehyde Dehydrogenase, Chain A, domain 2"/>
    <property type="match status" value="2"/>
</dbReference>
<dbReference type="InterPro" id="IPR016163">
    <property type="entry name" value="Ald_DH_C"/>
</dbReference>
<reference evidence="6" key="1">
    <citation type="submission" date="2014-03" db="EMBL/GenBank/DDBJ databases">
        <title>The Genome Sequence of Puccinia striiformis f. sp. tritici PST-78.</title>
        <authorList>
            <consortium name="The Broad Institute Genome Sequencing Platform"/>
            <person name="Cuomo C."/>
            <person name="Hulbert S."/>
            <person name="Chen X."/>
            <person name="Walker B."/>
            <person name="Young S.K."/>
            <person name="Zeng Q."/>
            <person name="Gargeya S."/>
            <person name="Fitzgerald M."/>
            <person name="Haas B."/>
            <person name="Abouelleil A."/>
            <person name="Alvarado L."/>
            <person name="Arachchi H.M."/>
            <person name="Berlin A.M."/>
            <person name="Chapman S.B."/>
            <person name="Goldberg J."/>
            <person name="Griggs A."/>
            <person name="Gujja S."/>
            <person name="Hansen M."/>
            <person name="Howarth C."/>
            <person name="Imamovic A."/>
            <person name="Larimer J."/>
            <person name="McCowan C."/>
            <person name="Montmayeur A."/>
            <person name="Murphy C."/>
            <person name="Neiman D."/>
            <person name="Pearson M."/>
            <person name="Priest M."/>
            <person name="Roberts A."/>
            <person name="Saif S."/>
            <person name="Shea T."/>
            <person name="Sisk P."/>
            <person name="Sykes S."/>
            <person name="Wortman J."/>
            <person name="Nusbaum C."/>
            <person name="Birren B."/>
        </authorList>
    </citation>
    <scope>NUCLEOTIDE SEQUENCE [LARGE SCALE GENOMIC DNA]</scope>
    <source>
        <strain evidence="6">race PST-78</strain>
    </source>
</reference>
<dbReference type="InterPro" id="IPR044638">
    <property type="entry name" value="ALDH7A1-like"/>
</dbReference>
<comment type="caution">
    <text evidence="5">The sequence shown here is derived from an EMBL/GenBank/DDBJ whole genome shotgun (WGS) entry which is preliminary data.</text>
</comment>
<gene>
    <name evidence="5" type="ORF">PSTG_18178</name>
</gene>
<dbReference type="PANTHER" id="PTHR43521:SF1">
    <property type="entry name" value="ALPHA-AMINOADIPIC SEMIALDEHYDE DEHYDROGENASE"/>
    <property type="match status" value="1"/>
</dbReference>
<evidence type="ECO:0000259" key="4">
    <source>
        <dbReference type="Pfam" id="PF00171"/>
    </source>
</evidence>
<comment type="similarity">
    <text evidence="1">Belongs to the aldehyde dehydrogenase family.</text>
</comment>
<dbReference type="PANTHER" id="PTHR43521">
    <property type="entry name" value="ALPHA-AMINOADIPIC SEMIALDEHYDE DEHYDROGENASE"/>
    <property type="match status" value="1"/>
</dbReference>
<proteinExistence type="inferred from homology"/>
<name>A0A0L0UMZ1_9BASI</name>
<accession>A0A0L0UMZ1</accession>
<protein>
    <recommendedName>
        <fullName evidence="4">Aldehyde dehydrogenase domain-containing protein</fullName>
    </recommendedName>
</protein>
<dbReference type="Gene3D" id="3.40.605.10">
    <property type="entry name" value="Aldehyde Dehydrogenase, Chain A, domain 1"/>
    <property type="match status" value="2"/>
</dbReference>
<dbReference type="Pfam" id="PF00171">
    <property type="entry name" value="Aldedh"/>
    <property type="match status" value="1"/>
</dbReference>
<organism evidence="5 6">
    <name type="scientific">Puccinia striiformis f. sp. tritici PST-78</name>
    <dbReference type="NCBI Taxonomy" id="1165861"/>
    <lineage>
        <taxon>Eukaryota</taxon>
        <taxon>Fungi</taxon>
        <taxon>Dikarya</taxon>
        <taxon>Basidiomycota</taxon>
        <taxon>Pucciniomycotina</taxon>
        <taxon>Pucciniomycetes</taxon>
        <taxon>Pucciniales</taxon>
        <taxon>Pucciniaceae</taxon>
        <taxon>Puccinia</taxon>
    </lineage>
</organism>
<evidence type="ECO:0000313" key="5">
    <source>
        <dbReference type="EMBL" id="KNE88422.1"/>
    </source>
</evidence>
<evidence type="ECO:0000256" key="1">
    <source>
        <dbReference type="ARBA" id="ARBA00009986"/>
    </source>
</evidence>
<sequence length="231" mass="24339">MDRPGDFVEPTIIVDARNEWPCVQEETFAPLIYVMEYENLEDAINLHNGVAQGLASGIHSTHVGNIELFLSAAGSDCGIAKVNMGTTGADVGAAFGGEKETGGGSSGVGRKVANIVGRHLGRRALLECSGNNGCIVDETADLKLAAAAITFGAVGTSGQRCTSTRRVIAHRSIAAPLVELLKKAYGRVVVGDPVEDGILVGDRYCRFCSIALARCSRPASRRVGQQDRRVV</sequence>
<feature type="domain" description="Aldehyde dehydrogenase" evidence="4">
    <location>
        <begin position="104"/>
        <end position="201"/>
    </location>
</feature>
<dbReference type="InterPro" id="IPR016162">
    <property type="entry name" value="Ald_DH_N"/>
</dbReference>
<dbReference type="AlphaFoldDB" id="A0A0L0UMZ1"/>
<keyword evidence="6" id="KW-1185">Reference proteome</keyword>
<evidence type="ECO:0000313" key="6">
    <source>
        <dbReference type="Proteomes" id="UP000054564"/>
    </source>
</evidence>
<dbReference type="EMBL" id="AJIL01002031">
    <property type="protein sequence ID" value="KNE88422.1"/>
    <property type="molecule type" value="Genomic_DNA"/>
</dbReference>
<keyword evidence="2" id="KW-0560">Oxidoreductase</keyword>
<evidence type="ECO:0000256" key="2">
    <source>
        <dbReference type="ARBA" id="ARBA00023002"/>
    </source>
</evidence>
<dbReference type="SUPFAM" id="SSF53720">
    <property type="entry name" value="ALDH-like"/>
    <property type="match status" value="2"/>
</dbReference>
<dbReference type="GO" id="GO:0004029">
    <property type="term" value="F:aldehyde dehydrogenase (NAD+) activity"/>
    <property type="evidence" value="ECO:0007669"/>
    <property type="project" value="InterPro"/>
</dbReference>
<dbReference type="STRING" id="1165861.A0A0L0UMZ1"/>
<evidence type="ECO:0000256" key="3">
    <source>
        <dbReference type="ARBA" id="ARBA00023027"/>
    </source>
</evidence>